<feature type="domain" description="Band 7" evidence="8">
    <location>
        <begin position="80"/>
        <end position="257"/>
    </location>
</feature>
<evidence type="ECO:0000313" key="10">
    <source>
        <dbReference type="EMBL" id="ERN43135.1"/>
    </source>
</evidence>
<gene>
    <name evidence="10" type="ORF">KR51_00000240</name>
</gene>
<feature type="domain" description="Flotillin C-terminal" evidence="9">
    <location>
        <begin position="491"/>
        <end position="608"/>
    </location>
</feature>
<dbReference type="InterPro" id="IPR031905">
    <property type="entry name" value="Flotillin_C"/>
</dbReference>
<evidence type="ECO:0000256" key="1">
    <source>
        <dbReference type="ARBA" id="ARBA00004236"/>
    </source>
</evidence>
<comment type="similarity">
    <text evidence="2">Belongs to the band 7/mec-2 family. Flotillin subfamily.</text>
</comment>
<name>U5DTY4_9CHRO</name>
<keyword evidence="3" id="KW-1003">Cell membrane</keyword>
<keyword evidence="11" id="KW-1185">Reference proteome</keyword>
<comment type="subcellular location">
    <subcellularLocation>
        <location evidence="1">Cell membrane</location>
    </subcellularLocation>
</comment>
<dbReference type="RefSeq" id="WP_022603671.1">
    <property type="nucleotide sequence ID" value="NZ_ASSJ01000001.1"/>
</dbReference>
<keyword evidence="5" id="KW-0175">Coiled coil</keyword>
<dbReference type="InterPro" id="IPR027705">
    <property type="entry name" value="Flotillin_fam"/>
</dbReference>
<feature type="region of interest" description="Disordered" evidence="6">
    <location>
        <begin position="624"/>
        <end position="684"/>
    </location>
</feature>
<comment type="caution">
    <text evidence="10">The sequence shown here is derived from an EMBL/GenBank/DDBJ whole genome shotgun (WGS) entry which is preliminary data.</text>
</comment>
<dbReference type="eggNOG" id="COG2268">
    <property type="taxonomic scope" value="Bacteria"/>
</dbReference>
<evidence type="ECO:0000313" key="11">
    <source>
        <dbReference type="Proteomes" id="UP000016960"/>
    </source>
</evidence>
<evidence type="ECO:0008006" key="12">
    <source>
        <dbReference type="Google" id="ProtNLM"/>
    </source>
</evidence>
<sequence>MYVQDNPMFWLTFVQSLPTVGAERASEQHFIAQQPAALSRLEAAQFPTKLVGSLPIFILGGVVIVLIVVALTALARLYRVTPANEAFVKTGVGRKRKVIKHGGCLVFPVLDELTRVPLKEISIDVERTGKLAVRTQDYLRADMRVTFFVCINAIDEDIRTATERLSQNGRITAADIKNALEKRADDAIRAAAKNKNLAEIDSDKLGFAQEVLNLIEPDLKKVGLTLNNIAISEVEESDTYDTNNFFDAQGVRLRTETIQRSIRQQREVELTTRVAIEQKELEAQKQSLNIARDNENAQLEQRLEIESLRAQRAREIQEAQDRESATAERNKILQEQSVEEGRIQKQLDVQQKKITSDIQLEESNKQLNVAQALQKQESEMAEIEREKVTNASRLRARIEVAEAEQESSIVQQSAAIAIARKEQERFQADAERATAESAVQTAVAVEEADRSQRLAAIAAEQEAQERRISDQNVVEIDVYRRRRQAEIARQAADLEAESIRTLADANRDKALAEARGRQALVEAENALNDANRTADLIRGLWPDLVEQMPDILTALMPQPGILGDARIYAFPGSGNGNGANNGAGNGIGDLNKLMLSTSGFALINALLDDGNVEALAGKVKQLLHGPEGENSTPAAGTPPAAPAASTPAVAPTQGDRPTQPVAPIPAPSQPAAQQSSIELPPTIA</sequence>
<evidence type="ECO:0000256" key="4">
    <source>
        <dbReference type="ARBA" id="ARBA00023136"/>
    </source>
</evidence>
<protein>
    <recommendedName>
        <fullName evidence="12">Band 7 domain-containing protein</fullName>
    </recommendedName>
</protein>
<evidence type="ECO:0000256" key="6">
    <source>
        <dbReference type="SAM" id="MobiDB-lite"/>
    </source>
</evidence>
<reference evidence="10 11" key="1">
    <citation type="submission" date="2013-05" db="EMBL/GenBank/DDBJ databases">
        <title>Draft genome sequence of Rubidibacter lacunae KORDI 51-2.</title>
        <authorList>
            <person name="Choi D.H."/>
            <person name="Noh J.H."/>
            <person name="Kwon K.-K."/>
            <person name="Lee J.-H."/>
            <person name="Ryu J.-Y."/>
        </authorList>
    </citation>
    <scope>NUCLEOTIDE SEQUENCE [LARGE SCALE GENOMIC DNA]</scope>
    <source>
        <strain evidence="10 11">KORDI 51-2</strain>
    </source>
</reference>
<evidence type="ECO:0000256" key="2">
    <source>
        <dbReference type="ARBA" id="ARBA00007161"/>
    </source>
</evidence>
<accession>U5DTY4</accession>
<feature type="transmembrane region" description="Helical" evidence="7">
    <location>
        <begin position="56"/>
        <end position="75"/>
    </location>
</feature>
<evidence type="ECO:0000256" key="5">
    <source>
        <dbReference type="SAM" id="Coils"/>
    </source>
</evidence>
<dbReference type="InterPro" id="IPR036013">
    <property type="entry name" value="Band_7/SPFH_dom_sf"/>
</dbReference>
<feature type="compositionally biased region" description="Low complexity" evidence="6">
    <location>
        <begin position="632"/>
        <end position="652"/>
    </location>
</feature>
<dbReference type="Proteomes" id="UP000016960">
    <property type="component" value="Unassembled WGS sequence"/>
</dbReference>
<feature type="coiled-coil region" evidence="5">
    <location>
        <begin position="274"/>
        <end position="336"/>
    </location>
</feature>
<evidence type="ECO:0000256" key="3">
    <source>
        <dbReference type="ARBA" id="ARBA00022475"/>
    </source>
</evidence>
<dbReference type="EMBL" id="ASSJ01000001">
    <property type="protein sequence ID" value="ERN43135.1"/>
    <property type="molecule type" value="Genomic_DNA"/>
</dbReference>
<dbReference type="InterPro" id="IPR001107">
    <property type="entry name" value="Band_7"/>
</dbReference>
<evidence type="ECO:0000259" key="9">
    <source>
        <dbReference type="Pfam" id="PF15975"/>
    </source>
</evidence>
<dbReference type="AlphaFoldDB" id="U5DTY4"/>
<dbReference type="SUPFAM" id="SSF117892">
    <property type="entry name" value="Band 7/SPFH domain"/>
    <property type="match status" value="1"/>
</dbReference>
<dbReference type="GO" id="GO:0005886">
    <property type="term" value="C:plasma membrane"/>
    <property type="evidence" value="ECO:0007669"/>
    <property type="project" value="UniProtKB-SubCell"/>
</dbReference>
<dbReference type="STRING" id="582515.KR51_00000240"/>
<keyword evidence="7" id="KW-0812">Transmembrane</keyword>
<dbReference type="Pfam" id="PF15975">
    <property type="entry name" value="Flot"/>
    <property type="match status" value="1"/>
</dbReference>
<dbReference type="PATRIC" id="fig|582515.4.peg.31"/>
<evidence type="ECO:0000256" key="7">
    <source>
        <dbReference type="SAM" id="Phobius"/>
    </source>
</evidence>
<evidence type="ECO:0000259" key="8">
    <source>
        <dbReference type="Pfam" id="PF01145"/>
    </source>
</evidence>
<keyword evidence="4 7" id="KW-0472">Membrane</keyword>
<organism evidence="10 11">
    <name type="scientific">Rubidibacter lacunae KORDI 51-2</name>
    <dbReference type="NCBI Taxonomy" id="582515"/>
    <lineage>
        <taxon>Bacteria</taxon>
        <taxon>Bacillati</taxon>
        <taxon>Cyanobacteriota</taxon>
        <taxon>Cyanophyceae</taxon>
        <taxon>Oscillatoriophycideae</taxon>
        <taxon>Chroococcales</taxon>
        <taxon>Aphanothecaceae</taxon>
        <taxon>Rubidibacter</taxon>
    </lineage>
</organism>
<proteinExistence type="inferred from homology"/>
<dbReference type="Gene3D" id="3.30.479.30">
    <property type="entry name" value="Band 7 domain"/>
    <property type="match status" value="1"/>
</dbReference>
<dbReference type="InParanoid" id="U5DTY4"/>
<dbReference type="Pfam" id="PF01145">
    <property type="entry name" value="Band_7"/>
    <property type="match status" value="1"/>
</dbReference>
<dbReference type="PANTHER" id="PTHR13806">
    <property type="entry name" value="FLOTILLIN-RELATED"/>
    <property type="match status" value="1"/>
</dbReference>
<keyword evidence="7" id="KW-1133">Transmembrane helix</keyword>
<dbReference type="PANTHER" id="PTHR13806:SF31">
    <property type="entry name" value="FLOTILLIN-LIKE PROTEIN 1-RELATED"/>
    <property type="match status" value="1"/>
</dbReference>